<dbReference type="EMBL" id="JBHRTR010000054">
    <property type="protein sequence ID" value="MFC3231161.1"/>
    <property type="molecule type" value="Genomic_DNA"/>
</dbReference>
<dbReference type="PANTHER" id="PTHR34989">
    <property type="entry name" value="PROTEIN HDED"/>
    <property type="match status" value="1"/>
</dbReference>
<protein>
    <submittedName>
        <fullName evidence="2">HdeD family acid-resistance protein</fullName>
    </submittedName>
</protein>
<feature type="transmembrane region" description="Helical" evidence="1">
    <location>
        <begin position="21"/>
        <end position="46"/>
    </location>
</feature>
<evidence type="ECO:0000256" key="1">
    <source>
        <dbReference type="SAM" id="Phobius"/>
    </source>
</evidence>
<feature type="transmembrane region" description="Helical" evidence="1">
    <location>
        <begin position="52"/>
        <end position="71"/>
    </location>
</feature>
<comment type="caution">
    <text evidence="2">The sequence shown here is derived from an EMBL/GenBank/DDBJ whole genome shotgun (WGS) entry which is preliminary data.</text>
</comment>
<dbReference type="Pfam" id="PF03729">
    <property type="entry name" value="DUF308"/>
    <property type="match status" value="1"/>
</dbReference>
<dbReference type="InterPro" id="IPR052712">
    <property type="entry name" value="Acid_resist_chaperone_HdeD"/>
</dbReference>
<keyword evidence="1" id="KW-1133">Transmembrane helix</keyword>
<proteinExistence type="predicted"/>
<dbReference type="RefSeq" id="WP_379906625.1">
    <property type="nucleotide sequence ID" value="NZ_JBHRTR010000054.1"/>
</dbReference>
<gene>
    <name evidence="2" type="ORF">ACFOGJ_28190</name>
</gene>
<feature type="transmembrane region" description="Helical" evidence="1">
    <location>
        <begin position="134"/>
        <end position="155"/>
    </location>
</feature>
<feature type="transmembrane region" description="Helical" evidence="1">
    <location>
        <begin position="78"/>
        <end position="98"/>
    </location>
</feature>
<feature type="transmembrane region" description="Helical" evidence="1">
    <location>
        <begin position="161"/>
        <end position="185"/>
    </location>
</feature>
<organism evidence="2 3">
    <name type="scientific">Marinibaculum pumilum</name>
    <dbReference type="NCBI Taxonomy" id="1766165"/>
    <lineage>
        <taxon>Bacteria</taxon>
        <taxon>Pseudomonadati</taxon>
        <taxon>Pseudomonadota</taxon>
        <taxon>Alphaproteobacteria</taxon>
        <taxon>Rhodospirillales</taxon>
        <taxon>Rhodospirillaceae</taxon>
        <taxon>Marinibaculum</taxon>
    </lineage>
</organism>
<dbReference type="InterPro" id="IPR005325">
    <property type="entry name" value="DUF308_memb"/>
</dbReference>
<dbReference type="Proteomes" id="UP001595528">
    <property type="component" value="Unassembled WGS sequence"/>
</dbReference>
<keyword evidence="1" id="KW-0472">Membrane</keyword>
<dbReference type="PANTHER" id="PTHR34989:SF1">
    <property type="entry name" value="PROTEIN HDED"/>
    <property type="match status" value="1"/>
</dbReference>
<evidence type="ECO:0000313" key="3">
    <source>
        <dbReference type="Proteomes" id="UP001595528"/>
    </source>
</evidence>
<feature type="transmembrane region" description="Helical" evidence="1">
    <location>
        <begin position="104"/>
        <end position="122"/>
    </location>
</feature>
<keyword evidence="3" id="KW-1185">Reference proteome</keyword>
<reference evidence="3" key="1">
    <citation type="journal article" date="2019" name="Int. J. Syst. Evol. Microbiol.">
        <title>The Global Catalogue of Microorganisms (GCM) 10K type strain sequencing project: providing services to taxonomists for standard genome sequencing and annotation.</title>
        <authorList>
            <consortium name="The Broad Institute Genomics Platform"/>
            <consortium name="The Broad Institute Genome Sequencing Center for Infectious Disease"/>
            <person name="Wu L."/>
            <person name="Ma J."/>
        </authorList>
    </citation>
    <scope>NUCLEOTIDE SEQUENCE [LARGE SCALE GENOMIC DNA]</scope>
    <source>
        <strain evidence="3">KCTC 42964</strain>
    </source>
</reference>
<evidence type="ECO:0000313" key="2">
    <source>
        <dbReference type="EMBL" id="MFC3231161.1"/>
    </source>
</evidence>
<accession>A0ABV7L908</accession>
<keyword evidence="1" id="KW-0812">Transmembrane</keyword>
<sequence>MIARMTPEEFRQRAGEAYRKYSWLFWLVGLLFIIAGIVAIALPHIASLAVEIFLGWLLLITGVVGLGNAVFGKQRPGWIWDALAGLLGLVAGILLLVYPLQGTVTVTLILSIFFFVEGLAKIVSGLSNRHAAGWGWMVFNGLAGVILAILIWIALPQAAAWVLGLLVGINLLLFGVAVIMSAIAVRRATS</sequence>
<name>A0ABV7L908_9PROT</name>